<gene>
    <name evidence="4" type="ORF">KDM89_01560</name>
</gene>
<feature type="transmembrane region" description="Helical" evidence="2">
    <location>
        <begin position="6"/>
        <end position="28"/>
    </location>
</feature>
<keyword evidence="5" id="KW-1185">Reference proteome</keyword>
<dbReference type="EMBL" id="JAGSPN010000001">
    <property type="protein sequence ID" value="MBR7780812.1"/>
    <property type="molecule type" value="Genomic_DNA"/>
</dbReference>
<dbReference type="PANTHER" id="PTHR36698">
    <property type="entry name" value="BLL5892 PROTEIN"/>
    <property type="match status" value="1"/>
</dbReference>
<proteinExistence type="predicted"/>
<keyword evidence="2" id="KW-1133">Transmembrane helix</keyword>
<feature type="domain" description="Mce/MlaD" evidence="3">
    <location>
        <begin position="38"/>
        <end position="113"/>
    </location>
</feature>
<sequence length="319" mass="34707">MENRSHALIAGVFTVTLIALAVLLAIWLGRDKIQRVPYEIVTRQAVSGLNLQAAVRYKGIKVGNVTDIDFDPAQPGQIILRLEVMPDTPVTGATFATLGYQGVTGIAFVQLDEDEKHPAAGRALSGSDGGITRIPMRPGALQNLEQRGMAILSQAEELTRRLNQLLAPENQQKLMHTVEMAGKAAEQWSQIPARLEPGLKQLPDVLHQAKNTLHGMEQLSTQATQLSGNLNTLTLQLQSKDSPLFRFSQTVDLLNQNLQSETLPRLNQLSQDARTSLRSVGQTAEQLRERPQSLLFGNKAPLPGPGEPGFVAPASSQKP</sequence>
<evidence type="ECO:0000256" key="2">
    <source>
        <dbReference type="SAM" id="Phobius"/>
    </source>
</evidence>
<evidence type="ECO:0000256" key="1">
    <source>
        <dbReference type="SAM" id="MobiDB-lite"/>
    </source>
</evidence>
<evidence type="ECO:0000313" key="4">
    <source>
        <dbReference type="EMBL" id="MBR7780812.1"/>
    </source>
</evidence>
<keyword evidence="2" id="KW-0472">Membrane</keyword>
<evidence type="ECO:0000259" key="3">
    <source>
        <dbReference type="Pfam" id="PF02470"/>
    </source>
</evidence>
<protein>
    <submittedName>
        <fullName evidence="4">MCE family protein</fullName>
    </submittedName>
</protein>
<accession>A0A941DH45</accession>
<dbReference type="AlphaFoldDB" id="A0A941DH45"/>
<comment type="caution">
    <text evidence="4">The sequence shown here is derived from an EMBL/GenBank/DDBJ whole genome shotgun (WGS) entry which is preliminary data.</text>
</comment>
<dbReference type="InterPro" id="IPR003399">
    <property type="entry name" value="Mce/MlaD"/>
</dbReference>
<reference evidence="4" key="1">
    <citation type="submission" date="2021-04" db="EMBL/GenBank/DDBJ databases">
        <title>novel species isolated from subtropical streams in China.</title>
        <authorList>
            <person name="Lu H."/>
        </authorList>
    </citation>
    <scope>NUCLEOTIDE SEQUENCE</scope>
    <source>
        <strain evidence="4">LFS511W</strain>
    </source>
</reference>
<feature type="region of interest" description="Disordered" evidence="1">
    <location>
        <begin position="293"/>
        <end position="319"/>
    </location>
</feature>
<dbReference type="PANTHER" id="PTHR36698:SF2">
    <property type="entry name" value="MCE_MLAD DOMAIN-CONTAINING PROTEIN"/>
    <property type="match status" value="1"/>
</dbReference>
<organism evidence="4 5">
    <name type="scientific">Undibacterium luofuense</name>
    <dbReference type="NCBI Taxonomy" id="2828733"/>
    <lineage>
        <taxon>Bacteria</taxon>
        <taxon>Pseudomonadati</taxon>
        <taxon>Pseudomonadota</taxon>
        <taxon>Betaproteobacteria</taxon>
        <taxon>Burkholderiales</taxon>
        <taxon>Oxalobacteraceae</taxon>
        <taxon>Undibacterium</taxon>
    </lineage>
</organism>
<dbReference type="RefSeq" id="WP_212686188.1">
    <property type="nucleotide sequence ID" value="NZ_JAGSPN010000001.1"/>
</dbReference>
<evidence type="ECO:0000313" key="5">
    <source>
        <dbReference type="Proteomes" id="UP000680067"/>
    </source>
</evidence>
<name>A0A941DH45_9BURK</name>
<keyword evidence="2" id="KW-0812">Transmembrane</keyword>
<dbReference type="Pfam" id="PF02470">
    <property type="entry name" value="MlaD"/>
    <property type="match status" value="1"/>
</dbReference>
<dbReference type="Proteomes" id="UP000680067">
    <property type="component" value="Unassembled WGS sequence"/>
</dbReference>